<dbReference type="Proteomes" id="UP000028839">
    <property type="component" value="Unassembled WGS sequence"/>
</dbReference>
<evidence type="ECO:0000313" key="2">
    <source>
        <dbReference type="Proteomes" id="UP000028839"/>
    </source>
</evidence>
<dbReference type="AlphaFoldDB" id="A0A0E2Z5Y0"/>
<evidence type="ECO:0008006" key="3">
    <source>
        <dbReference type="Google" id="ProtNLM"/>
    </source>
</evidence>
<gene>
    <name evidence="1" type="ORF">IB75_11620</name>
</gene>
<protein>
    <recommendedName>
        <fullName evidence="3">Lipid A biosynthesis acyltransferase</fullName>
    </recommendedName>
</protein>
<organism evidence="1 2">
    <name type="scientific">Nitrosococcus oceani C-27</name>
    <dbReference type="NCBI Taxonomy" id="314279"/>
    <lineage>
        <taxon>Bacteria</taxon>
        <taxon>Pseudomonadati</taxon>
        <taxon>Pseudomonadota</taxon>
        <taxon>Gammaproteobacteria</taxon>
        <taxon>Chromatiales</taxon>
        <taxon>Chromatiaceae</taxon>
        <taxon>Nitrosococcus</taxon>
    </lineage>
</organism>
<evidence type="ECO:0000313" key="1">
    <source>
        <dbReference type="EMBL" id="KFI18940.1"/>
    </source>
</evidence>
<name>A0A0E2Z5Y0_9GAMM</name>
<dbReference type="EMBL" id="JPGN01000070">
    <property type="protein sequence ID" value="KFI18940.1"/>
    <property type="molecule type" value="Genomic_DNA"/>
</dbReference>
<dbReference type="HOGENOM" id="CLU_965874_0_0_6"/>
<sequence length="301" mass="34831">MGLLSKLRREFKDLVELVLLPGTAIFLPWPWCFRFYRYCSRQSWLYRELTEQSLAAAQKVIPIGDPTRWCAAYRLTQLVDHGDLYLSRFRSDRWLRKYLDLTGANWPKHPSFLAITFHWGVGLWSLRHLRSQGMATAFLSTRFDKSSFAKRRVAYYYSRLRTREVERAGLTKVIYKGGSVPRLLEVLRQGKAVAALIDVPPREVGTCLPVTLFQRRAWWPSGLIGLAVRERIPVVAFTVALDPETGRRCLHITEPLPAHDPHRLAEALADCFSEAISQDPPAWHFWWLVEEFFKCTPAKEG</sequence>
<accession>A0A0E2Z5Y0</accession>
<reference evidence="1 2" key="1">
    <citation type="submission" date="2014-07" db="EMBL/GenBank/DDBJ databases">
        <title>Comparative analysis of Nitrosococcus oceani genome inventories of strains from Pacific and Atlantic gyres.</title>
        <authorList>
            <person name="Lim C.K."/>
            <person name="Wang L."/>
            <person name="Sayavedra-Soto L.A."/>
            <person name="Klotz M.G."/>
        </authorList>
    </citation>
    <scope>NUCLEOTIDE SEQUENCE [LARGE SCALE GENOMIC DNA]</scope>
    <source>
        <strain evidence="1 2">C-27</strain>
    </source>
</reference>
<dbReference type="OrthoDB" id="5760471at2"/>
<proteinExistence type="predicted"/>
<comment type="caution">
    <text evidence="1">The sequence shown here is derived from an EMBL/GenBank/DDBJ whole genome shotgun (WGS) entry which is preliminary data.</text>
</comment>